<name>A0A4R8H7K9_9FIRM</name>
<dbReference type="RefSeq" id="WP_134116796.1">
    <property type="nucleotide sequence ID" value="NZ_SOEG01000013.1"/>
</dbReference>
<keyword evidence="2" id="KW-1185">Reference proteome</keyword>
<protein>
    <submittedName>
        <fullName evidence="1">Uncharacterized protein</fullName>
    </submittedName>
</protein>
<reference evidence="1 2" key="1">
    <citation type="submission" date="2019-03" db="EMBL/GenBank/DDBJ databases">
        <title>Subsurface microbial communities from deep shales in Ohio and West Virginia, USA.</title>
        <authorList>
            <person name="Wrighton K."/>
        </authorList>
    </citation>
    <scope>NUCLEOTIDE SEQUENCE [LARGE SCALE GENOMIC DNA]</scope>
    <source>
        <strain evidence="1 2">MSL 6dP</strain>
    </source>
</reference>
<gene>
    <name evidence="1" type="ORF">C7959_11380</name>
</gene>
<dbReference type="Proteomes" id="UP000295832">
    <property type="component" value="Unassembled WGS sequence"/>
</dbReference>
<proteinExistence type="predicted"/>
<evidence type="ECO:0000313" key="1">
    <source>
        <dbReference type="EMBL" id="TDX51435.1"/>
    </source>
</evidence>
<sequence length="423" mass="48202">MKRVVNYIFLLMLAVLVLNIGTVSAESLPFHGFVESSIGGRYDSPDYINDDLLLYETRAQLSYWGALGYNGEFQVKADIIKDNITDQADIKLREGYIWAYPSANFEIKAGRQVLTWGTGDLIFINDLFPKEYQSFFLGRDQEYLKAPSDAIKFSFFPQGGAIVDVVWTPSFTADNYLKGERLTFFDPGQGGNIEANLENPQFSAKLPEKDWENGELALRVKKNYQGNELAFYAYKGFYKEPNANQAGNGLEFAPLNVYGASWRNNVMGGVANLELGYYDSADDQAGDKWNIPNSSIKALLGYSRDLGNDFSVGVQYNLEHMEDYDAYISSLGANYPYLSEENNEQITLRLTKLFNKQTIRTDLFTFYSLSDKDAYLRPQFSYDWTDNINFSAGANIFLGEQDYTFFGQLEDNSNLYMRMRYSY</sequence>
<dbReference type="EMBL" id="SOEG01000013">
    <property type="protein sequence ID" value="TDX51435.1"/>
    <property type="molecule type" value="Genomic_DNA"/>
</dbReference>
<dbReference type="AlphaFoldDB" id="A0A4R8H7K9"/>
<comment type="caution">
    <text evidence="1">The sequence shown here is derived from an EMBL/GenBank/DDBJ whole genome shotgun (WGS) entry which is preliminary data.</text>
</comment>
<dbReference type="STRING" id="926561.GCA_000379025_01488"/>
<organism evidence="1 2">
    <name type="scientific">Orenia marismortui</name>
    <dbReference type="NCBI Taxonomy" id="46469"/>
    <lineage>
        <taxon>Bacteria</taxon>
        <taxon>Bacillati</taxon>
        <taxon>Bacillota</taxon>
        <taxon>Clostridia</taxon>
        <taxon>Halanaerobiales</taxon>
        <taxon>Halobacteroidaceae</taxon>
        <taxon>Orenia</taxon>
    </lineage>
</organism>
<accession>A0A4R8H7K9</accession>
<evidence type="ECO:0000313" key="2">
    <source>
        <dbReference type="Proteomes" id="UP000295832"/>
    </source>
</evidence>